<dbReference type="Proteomes" id="UP000623467">
    <property type="component" value="Unassembled WGS sequence"/>
</dbReference>
<dbReference type="AlphaFoldDB" id="A0A8H6YJ75"/>
<feature type="chain" id="PRO_5034062198" evidence="1">
    <location>
        <begin position="20"/>
        <end position="288"/>
    </location>
</feature>
<accession>A0A8H6YJ75</accession>
<proteinExistence type="predicted"/>
<evidence type="ECO:0000313" key="3">
    <source>
        <dbReference type="Proteomes" id="UP000623467"/>
    </source>
</evidence>
<name>A0A8H6YJ75_9AGAR</name>
<reference evidence="2" key="1">
    <citation type="submission" date="2020-05" db="EMBL/GenBank/DDBJ databases">
        <title>Mycena genomes resolve the evolution of fungal bioluminescence.</title>
        <authorList>
            <person name="Tsai I.J."/>
        </authorList>
    </citation>
    <scope>NUCLEOTIDE SEQUENCE</scope>
    <source>
        <strain evidence="2">160909Yilan</strain>
    </source>
</reference>
<feature type="signal peptide" evidence="1">
    <location>
        <begin position="1"/>
        <end position="19"/>
    </location>
</feature>
<evidence type="ECO:0000313" key="2">
    <source>
        <dbReference type="EMBL" id="KAF7358910.1"/>
    </source>
</evidence>
<comment type="caution">
    <text evidence="2">The sequence shown here is derived from an EMBL/GenBank/DDBJ whole genome shotgun (WGS) entry which is preliminary data.</text>
</comment>
<organism evidence="2 3">
    <name type="scientific">Mycena sanguinolenta</name>
    <dbReference type="NCBI Taxonomy" id="230812"/>
    <lineage>
        <taxon>Eukaryota</taxon>
        <taxon>Fungi</taxon>
        <taxon>Dikarya</taxon>
        <taxon>Basidiomycota</taxon>
        <taxon>Agaricomycotina</taxon>
        <taxon>Agaricomycetes</taxon>
        <taxon>Agaricomycetidae</taxon>
        <taxon>Agaricales</taxon>
        <taxon>Marasmiineae</taxon>
        <taxon>Mycenaceae</taxon>
        <taxon>Mycena</taxon>
    </lineage>
</organism>
<protein>
    <submittedName>
        <fullName evidence="2">Uncharacterized protein</fullName>
    </submittedName>
</protein>
<keyword evidence="1" id="KW-0732">Signal</keyword>
<evidence type="ECO:0000256" key="1">
    <source>
        <dbReference type="SAM" id="SignalP"/>
    </source>
</evidence>
<gene>
    <name evidence="2" type="ORF">MSAN_01231400</name>
</gene>
<sequence length="288" mass="31137">MRRLLTKIVLVRVALPSRARVSYPSGPLVTIAISSRAVWSTTMAGAPRDVICRLMGVKDIEPLIPAMGLSLTFPLASAGLDGRDYLDSLLPLTSTLVMGSCSRVHEEERRTLLGDSAKPTPACEARTFFRISLSYTLPLSMCPLPSIPPGHKPDRAVSVPPFRLRAGATPATTGCPLYRRTGPCEWGTISELEPALQSLQMGLRDKETVVNVVDFSLSACLGTLLASFSTLCVIFPRATAPVLIRFLIPLFRVAQDLCLLQLRAPGPTSVKHCVLQSDFTRASLAVKP</sequence>
<keyword evidence="3" id="KW-1185">Reference proteome</keyword>
<dbReference type="EMBL" id="JACAZH010000009">
    <property type="protein sequence ID" value="KAF7358910.1"/>
    <property type="molecule type" value="Genomic_DNA"/>
</dbReference>